<evidence type="ECO:0000313" key="3">
    <source>
        <dbReference type="Proteomes" id="UP001152049"/>
    </source>
</evidence>
<evidence type="ECO:0000259" key="1">
    <source>
        <dbReference type="Pfam" id="PF13460"/>
    </source>
</evidence>
<accession>A0A9W8S0Z5</accession>
<comment type="caution">
    <text evidence="2">The sequence shown here is derived from an EMBL/GenBank/DDBJ whole genome shotgun (WGS) entry which is preliminary data.</text>
</comment>
<dbReference type="InterPro" id="IPR016040">
    <property type="entry name" value="NAD(P)-bd_dom"/>
</dbReference>
<name>A0A9W8S0Z5_9HYPO</name>
<dbReference type="Pfam" id="PF13460">
    <property type="entry name" value="NAD_binding_10"/>
    <property type="match status" value="1"/>
</dbReference>
<organism evidence="2 3">
    <name type="scientific">Fusarium torreyae</name>
    <dbReference type="NCBI Taxonomy" id="1237075"/>
    <lineage>
        <taxon>Eukaryota</taxon>
        <taxon>Fungi</taxon>
        <taxon>Dikarya</taxon>
        <taxon>Ascomycota</taxon>
        <taxon>Pezizomycotina</taxon>
        <taxon>Sordariomycetes</taxon>
        <taxon>Hypocreomycetidae</taxon>
        <taxon>Hypocreales</taxon>
        <taxon>Nectriaceae</taxon>
        <taxon>Fusarium</taxon>
    </lineage>
</organism>
<proteinExistence type="predicted"/>
<dbReference type="InterPro" id="IPR036291">
    <property type="entry name" value="NAD(P)-bd_dom_sf"/>
</dbReference>
<dbReference type="OrthoDB" id="419598at2759"/>
<protein>
    <recommendedName>
        <fullName evidence="1">NAD(P)-binding domain-containing protein</fullName>
    </recommendedName>
</protein>
<dbReference type="PANTHER" id="PTHR47129">
    <property type="entry name" value="QUINONE OXIDOREDUCTASE 2"/>
    <property type="match status" value="1"/>
</dbReference>
<dbReference type="EMBL" id="JAOQAZ010000010">
    <property type="protein sequence ID" value="KAJ4263290.1"/>
    <property type="molecule type" value="Genomic_DNA"/>
</dbReference>
<gene>
    <name evidence="2" type="ORF">NW762_006108</name>
</gene>
<dbReference type="InterPro" id="IPR052718">
    <property type="entry name" value="NmrA-type_oxidoreductase"/>
</dbReference>
<dbReference type="Gene3D" id="3.90.25.10">
    <property type="entry name" value="UDP-galactose 4-epimerase, domain 1"/>
    <property type="match status" value="1"/>
</dbReference>
<dbReference type="AlphaFoldDB" id="A0A9W8S0Z5"/>
<dbReference type="Gene3D" id="3.40.50.720">
    <property type="entry name" value="NAD(P)-binding Rossmann-like Domain"/>
    <property type="match status" value="1"/>
</dbReference>
<dbReference type="PANTHER" id="PTHR47129:SF1">
    <property type="entry name" value="NMRA-LIKE DOMAIN-CONTAINING PROTEIN"/>
    <property type="match status" value="1"/>
</dbReference>
<sequence>MADMKKQIPKSILIFGAAGHIGRPLAEFITREASGIQLSLVARSAEKRQKLQQAFPKARVLSADYEDVSSLAAAVKGVEGLFVISSSGMSEKTAMTNLATVLKEEGRVIHVIRMLGIFPELNPNRIPASLGAGSLPVEHPIAKRILDDSGLPVTYINCGASFIDNMWLQIEPVLSKKTFIWPEHRVPFMDPRDIAEVAGRLFLSDNVRHVGAFHNMNNGYDWLKFEEITGILSEVIGEPITYDGSYDSFIAFYGPIMGEKADRLWNFFKFEQANEESWSLNNFVERILGRKPTTMRGWILEHKDELLKGGHKVDWAERKSSE</sequence>
<feature type="domain" description="NAD(P)-binding" evidence="1">
    <location>
        <begin position="16"/>
        <end position="159"/>
    </location>
</feature>
<evidence type="ECO:0000313" key="2">
    <source>
        <dbReference type="EMBL" id="KAJ4263290.1"/>
    </source>
</evidence>
<reference evidence="2" key="1">
    <citation type="submission" date="2022-09" db="EMBL/GenBank/DDBJ databases">
        <title>Fusarium specimens isolated from Avocado Roots.</title>
        <authorList>
            <person name="Stajich J."/>
            <person name="Roper C."/>
            <person name="Heimlech-Rivalta G."/>
        </authorList>
    </citation>
    <scope>NUCLEOTIDE SEQUENCE</scope>
    <source>
        <strain evidence="2">CF00136</strain>
    </source>
</reference>
<dbReference type="Proteomes" id="UP001152049">
    <property type="component" value="Unassembled WGS sequence"/>
</dbReference>
<keyword evidence="3" id="KW-1185">Reference proteome</keyword>
<dbReference type="SUPFAM" id="SSF51735">
    <property type="entry name" value="NAD(P)-binding Rossmann-fold domains"/>
    <property type="match status" value="1"/>
</dbReference>